<comment type="similarity">
    <text evidence="1">Belongs to the sulfatase family.</text>
</comment>
<dbReference type="InterPro" id="IPR017850">
    <property type="entry name" value="Alkaline_phosphatase_core_sf"/>
</dbReference>
<keyword evidence="2" id="KW-0378">Hydrolase</keyword>
<dbReference type="PANTHER" id="PTHR42693">
    <property type="entry name" value="ARYLSULFATASE FAMILY MEMBER"/>
    <property type="match status" value="1"/>
</dbReference>
<evidence type="ECO:0000313" key="5">
    <source>
        <dbReference type="Proteomes" id="UP000013827"/>
    </source>
</evidence>
<evidence type="ECO:0000256" key="1">
    <source>
        <dbReference type="ARBA" id="ARBA00008779"/>
    </source>
</evidence>
<dbReference type="STRING" id="2903.R1BKP2"/>
<dbReference type="InterPro" id="IPR050738">
    <property type="entry name" value="Sulfatase"/>
</dbReference>
<reference evidence="5" key="1">
    <citation type="journal article" date="2013" name="Nature">
        <title>Pan genome of the phytoplankton Emiliania underpins its global distribution.</title>
        <authorList>
            <person name="Read B.A."/>
            <person name="Kegel J."/>
            <person name="Klute M.J."/>
            <person name="Kuo A."/>
            <person name="Lefebvre S.C."/>
            <person name="Maumus F."/>
            <person name="Mayer C."/>
            <person name="Miller J."/>
            <person name="Monier A."/>
            <person name="Salamov A."/>
            <person name="Young J."/>
            <person name="Aguilar M."/>
            <person name="Claverie J.M."/>
            <person name="Frickenhaus S."/>
            <person name="Gonzalez K."/>
            <person name="Herman E.K."/>
            <person name="Lin Y.C."/>
            <person name="Napier J."/>
            <person name="Ogata H."/>
            <person name="Sarno A.F."/>
            <person name="Shmutz J."/>
            <person name="Schroeder D."/>
            <person name="de Vargas C."/>
            <person name="Verret F."/>
            <person name="von Dassow P."/>
            <person name="Valentin K."/>
            <person name="Van de Peer Y."/>
            <person name="Wheeler G."/>
            <person name="Dacks J.B."/>
            <person name="Delwiche C.F."/>
            <person name="Dyhrman S.T."/>
            <person name="Glockner G."/>
            <person name="John U."/>
            <person name="Richards T."/>
            <person name="Worden A.Z."/>
            <person name="Zhang X."/>
            <person name="Grigoriev I.V."/>
            <person name="Allen A.E."/>
            <person name="Bidle K."/>
            <person name="Borodovsky M."/>
            <person name="Bowler C."/>
            <person name="Brownlee C."/>
            <person name="Cock J.M."/>
            <person name="Elias M."/>
            <person name="Gladyshev V.N."/>
            <person name="Groth M."/>
            <person name="Guda C."/>
            <person name="Hadaegh A."/>
            <person name="Iglesias-Rodriguez M.D."/>
            <person name="Jenkins J."/>
            <person name="Jones B.M."/>
            <person name="Lawson T."/>
            <person name="Leese F."/>
            <person name="Lindquist E."/>
            <person name="Lobanov A."/>
            <person name="Lomsadze A."/>
            <person name="Malik S.B."/>
            <person name="Marsh M.E."/>
            <person name="Mackinder L."/>
            <person name="Mock T."/>
            <person name="Mueller-Roeber B."/>
            <person name="Pagarete A."/>
            <person name="Parker M."/>
            <person name="Probert I."/>
            <person name="Quesneville H."/>
            <person name="Raines C."/>
            <person name="Rensing S.A."/>
            <person name="Riano-Pachon D.M."/>
            <person name="Richier S."/>
            <person name="Rokitta S."/>
            <person name="Shiraiwa Y."/>
            <person name="Soanes D.M."/>
            <person name="van der Giezen M."/>
            <person name="Wahlund T.M."/>
            <person name="Williams B."/>
            <person name="Wilson W."/>
            <person name="Wolfe G."/>
            <person name="Wurch L.L."/>
        </authorList>
    </citation>
    <scope>NUCLEOTIDE SEQUENCE</scope>
</reference>
<evidence type="ECO:0000313" key="4">
    <source>
        <dbReference type="EnsemblProtists" id="EOD10423"/>
    </source>
</evidence>
<organism evidence="4 5">
    <name type="scientific">Emiliania huxleyi (strain CCMP1516)</name>
    <dbReference type="NCBI Taxonomy" id="280463"/>
    <lineage>
        <taxon>Eukaryota</taxon>
        <taxon>Haptista</taxon>
        <taxon>Haptophyta</taxon>
        <taxon>Prymnesiophyceae</taxon>
        <taxon>Isochrysidales</taxon>
        <taxon>Noelaerhabdaceae</taxon>
        <taxon>Emiliania</taxon>
    </lineage>
</organism>
<keyword evidence="5" id="KW-1185">Reference proteome</keyword>
<evidence type="ECO:0000259" key="3">
    <source>
        <dbReference type="Pfam" id="PF00884"/>
    </source>
</evidence>
<dbReference type="AlphaFoldDB" id="A0A0D3IGN8"/>
<dbReference type="GO" id="GO:0004065">
    <property type="term" value="F:arylsulfatase activity"/>
    <property type="evidence" value="ECO:0007669"/>
    <property type="project" value="TreeGrafter"/>
</dbReference>
<evidence type="ECO:0000256" key="2">
    <source>
        <dbReference type="ARBA" id="ARBA00022801"/>
    </source>
</evidence>
<feature type="domain" description="Sulfatase N-terminal" evidence="3">
    <location>
        <begin position="16"/>
        <end position="331"/>
    </location>
</feature>
<dbReference type="EnsemblProtists" id="EOD10423">
    <property type="protein sequence ID" value="EOD10423"/>
    <property type="gene ID" value="EMIHUDRAFT_465236"/>
</dbReference>
<dbReference type="InterPro" id="IPR000917">
    <property type="entry name" value="Sulfatase_N"/>
</dbReference>
<dbReference type="GeneID" id="17256626"/>
<dbReference type="RefSeq" id="XP_005762852.1">
    <property type="nucleotide sequence ID" value="XM_005762795.1"/>
</dbReference>
<sequence>MMADDLGVGDTISLARLPALGRLAKEGTVWRRAYQAGVTCSPSRAGMLTGRNPAHYQTWGSKAPYEEPTITGLLSAAGYAVGHFGKWHIRGSPSSWQRHNASAAMGMHVVLSKRAELACIARHTKRPASRPMPRLNPLHRCNASDTFCTAAAFLEATHRHRPVYLNVWPRTPHDPVFHCEPWAVKSRRPYAAAWLPDAARTDPFLHARLALAARGLGVDTRQAVEIYARALEGLDADVGALLAALDRLRIADSAIVAFTSDHGPSYPDEIVGRSSPFNMGSTGGLRGGKGSVYEGGSRVPFLLRWPGHVPAGRTATASEALSGLDWLPTIRAACGPRCSESGAAAPSAAASVARLGDGQSALSLWRGEGVAARRRPPLLWAPLGSDYRLGDECGPFVAVDGAWKAVVYSTNASLRRAGRPERCSRPAGRGPGLEVGWEPLVTRVAFGGAVPAAEPLGDGALAELYHLGADPREGANALSDPSLRQSAASVLRRLRALVGAWASGLPWPPNCRPPPCLLHGRHAAASDALAGGRRRGYAGRSHTPPGGARYASFAERELAWAHLAVSRGGKGGAGWPNKSLPECAYAARAWRRAV</sequence>
<dbReference type="Pfam" id="PF00884">
    <property type="entry name" value="Sulfatase"/>
    <property type="match status" value="1"/>
</dbReference>
<name>A0A0D3IGN8_EMIH1</name>
<accession>A0A0D3IGN8</accession>
<dbReference type="Proteomes" id="UP000013827">
    <property type="component" value="Unassembled WGS sequence"/>
</dbReference>
<dbReference type="HOGENOM" id="CLU_459636_0_0_1"/>
<dbReference type="KEGG" id="ehx:EMIHUDRAFT_465236"/>
<reference evidence="4" key="2">
    <citation type="submission" date="2024-10" db="UniProtKB">
        <authorList>
            <consortium name="EnsemblProtists"/>
        </authorList>
    </citation>
    <scope>IDENTIFICATION</scope>
</reference>
<dbReference type="PaxDb" id="2903-EOD10423"/>
<dbReference type="eggNOG" id="KOG3867">
    <property type="taxonomic scope" value="Eukaryota"/>
</dbReference>
<dbReference type="PANTHER" id="PTHR42693:SF53">
    <property type="entry name" value="ENDO-4-O-SULFATASE"/>
    <property type="match status" value="1"/>
</dbReference>
<protein>
    <recommendedName>
        <fullName evidence="3">Sulfatase N-terminal domain-containing protein</fullName>
    </recommendedName>
</protein>
<dbReference type="SUPFAM" id="SSF53649">
    <property type="entry name" value="Alkaline phosphatase-like"/>
    <property type="match status" value="1"/>
</dbReference>
<dbReference type="Gene3D" id="3.40.720.10">
    <property type="entry name" value="Alkaline Phosphatase, subunit A"/>
    <property type="match status" value="1"/>
</dbReference>
<proteinExistence type="inferred from homology"/>